<organism evidence="1 2">
    <name type="scientific">Streptomyces lavenduligriseus</name>
    <dbReference type="NCBI Taxonomy" id="67315"/>
    <lineage>
        <taxon>Bacteria</taxon>
        <taxon>Bacillati</taxon>
        <taxon>Actinomycetota</taxon>
        <taxon>Actinomycetes</taxon>
        <taxon>Kitasatosporales</taxon>
        <taxon>Streptomycetaceae</taxon>
        <taxon>Streptomyces</taxon>
    </lineage>
</organism>
<dbReference type="Proteomes" id="UP001202052">
    <property type="component" value="Unassembled WGS sequence"/>
</dbReference>
<protein>
    <submittedName>
        <fullName evidence="1">Uncharacterized protein</fullName>
    </submittedName>
</protein>
<comment type="caution">
    <text evidence="1">The sequence shown here is derived from an EMBL/GenBank/DDBJ whole genome shotgun (WGS) entry which is preliminary data.</text>
</comment>
<name>A0ABT0P1T4_9ACTN</name>
<accession>A0ABT0P1T4</accession>
<keyword evidence="2" id="KW-1185">Reference proteome</keyword>
<sequence length="101" mass="10971">MRIVSVTFRPHHDDSPRPTGIGPLLHDLLWAHAVPAAGLEHVRVRPVRAGLEAVLFVRAASDAEAVTGVRHLLTRVREPVAAHGYAVLMPRPAHLRADFGA</sequence>
<gene>
    <name evidence="1" type="ORF">M4438_28100</name>
</gene>
<reference evidence="1 2" key="1">
    <citation type="submission" date="2022-05" db="EMBL/GenBank/DDBJ databases">
        <title>Genome Resource of Streptomyces lavenduligriseus GA1-1, a Strain with Broad-Spectrum Antifungal Activity against Phytopathogenic Fungi.</title>
        <authorList>
            <person name="Qi D."/>
        </authorList>
    </citation>
    <scope>NUCLEOTIDE SEQUENCE [LARGE SCALE GENOMIC DNA]</scope>
    <source>
        <strain evidence="1 2">GA1-1</strain>
    </source>
</reference>
<dbReference type="RefSeq" id="WP_249492186.1">
    <property type="nucleotide sequence ID" value="NZ_JAMCCK010000043.1"/>
</dbReference>
<evidence type="ECO:0000313" key="2">
    <source>
        <dbReference type="Proteomes" id="UP001202052"/>
    </source>
</evidence>
<evidence type="ECO:0000313" key="1">
    <source>
        <dbReference type="EMBL" id="MCL3997316.1"/>
    </source>
</evidence>
<proteinExistence type="predicted"/>
<dbReference type="EMBL" id="JAMCCK010000043">
    <property type="protein sequence ID" value="MCL3997316.1"/>
    <property type="molecule type" value="Genomic_DNA"/>
</dbReference>